<dbReference type="Proteomes" id="UP000267844">
    <property type="component" value="Unassembled WGS sequence"/>
</dbReference>
<evidence type="ECO:0000313" key="4">
    <source>
        <dbReference type="Proteomes" id="UP000254737"/>
    </source>
</evidence>
<accession>A0A376G6K1</accession>
<proteinExistence type="predicted"/>
<gene>
    <name evidence="2" type="ORF">EGI89_10840</name>
    <name evidence="3" type="ORF">NCTC13456_01456</name>
</gene>
<dbReference type="EMBL" id="RHPO01000024">
    <property type="protein sequence ID" value="RRT89863.1"/>
    <property type="molecule type" value="Genomic_DNA"/>
</dbReference>
<dbReference type="EMBL" id="UFXS01000001">
    <property type="protein sequence ID" value="STD55288.1"/>
    <property type="molecule type" value="Genomic_DNA"/>
</dbReference>
<keyword evidence="1" id="KW-0812">Transmembrane</keyword>
<feature type="transmembrane region" description="Helical" evidence="1">
    <location>
        <begin position="6"/>
        <end position="28"/>
    </location>
</feature>
<dbReference type="AlphaFoldDB" id="A0A376G6K1"/>
<evidence type="ECO:0000256" key="1">
    <source>
        <dbReference type="SAM" id="Phobius"/>
    </source>
</evidence>
<organism evidence="3 4">
    <name type="scientific">Empedobacter falsenii</name>
    <dbReference type="NCBI Taxonomy" id="343874"/>
    <lineage>
        <taxon>Bacteria</taxon>
        <taxon>Pseudomonadati</taxon>
        <taxon>Bacteroidota</taxon>
        <taxon>Flavobacteriia</taxon>
        <taxon>Flavobacteriales</taxon>
        <taxon>Weeksellaceae</taxon>
        <taxon>Empedobacter</taxon>
    </lineage>
</organism>
<dbReference type="RefSeq" id="WP_114999701.1">
    <property type="nucleotide sequence ID" value="NZ_JAAGKM010000034.1"/>
</dbReference>
<evidence type="ECO:0000313" key="5">
    <source>
        <dbReference type="Proteomes" id="UP000267844"/>
    </source>
</evidence>
<evidence type="ECO:0000313" key="2">
    <source>
        <dbReference type="EMBL" id="RRT89863.1"/>
    </source>
</evidence>
<protein>
    <submittedName>
        <fullName evidence="3">Uncharacterized protein</fullName>
    </submittedName>
</protein>
<name>A0A376G6K1_9FLAO</name>
<feature type="transmembrane region" description="Helical" evidence="1">
    <location>
        <begin position="40"/>
        <end position="64"/>
    </location>
</feature>
<keyword evidence="1" id="KW-1133">Transmembrane helix</keyword>
<reference evidence="2 5" key="2">
    <citation type="submission" date="2018-10" db="EMBL/GenBank/DDBJ databases">
        <title>Transmission dynamics of multidrug resistant bacteria on intensive care unit surfaces.</title>
        <authorList>
            <person name="D'Souza A.W."/>
            <person name="Potter R.F."/>
            <person name="Wallace M."/>
            <person name="Shupe A."/>
            <person name="Patel S."/>
            <person name="Sun S."/>
            <person name="Gul D."/>
            <person name="Kwon J.H."/>
            <person name="Andleeb S."/>
            <person name="Burnham C.-A.D."/>
            <person name="Dantas G."/>
        </authorList>
    </citation>
    <scope>NUCLEOTIDE SEQUENCE [LARGE SCALE GENOMIC DNA]</scope>
    <source>
        <strain evidence="2 5">WF_348</strain>
    </source>
</reference>
<reference evidence="3 4" key="1">
    <citation type="submission" date="2018-06" db="EMBL/GenBank/DDBJ databases">
        <authorList>
            <consortium name="Pathogen Informatics"/>
            <person name="Doyle S."/>
        </authorList>
    </citation>
    <scope>NUCLEOTIDE SEQUENCE [LARGE SCALE GENOMIC DNA]</scope>
    <source>
        <strain evidence="3 4">NCTC13456</strain>
    </source>
</reference>
<sequence length="66" mass="7148">MESLFTIVFILLLIGSVLSVAGFILYLFTKNKNEIESVEMSLKLMVWGIGILLASGSICGLILIGN</sequence>
<evidence type="ECO:0000313" key="3">
    <source>
        <dbReference type="EMBL" id="STD55288.1"/>
    </source>
</evidence>
<keyword evidence="1" id="KW-0472">Membrane</keyword>
<dbReference type="Proteomes" id="UP000254737">
    <property type="component" value="Unassembled WGS sequence"/>
</dbReference>